<gene>
    <name evidence="3" type="ORF">EUA94_07345</name>
</gene>
<dbReference type="AlphaFoldDB" id="A0A4Q2T5U5"/>
<organism evidence="3 4">
    <name type="scientific">Nocardioides zhouii</name>
    <dbReference type="NCBI Taxonomy" id="1168729"/>
    <lineage>
        <taxon>Bacteria</taxon>
        <taxon>Bacillati</taxon>
        <taxon>Actinomycetota</taxon>
        <taxon>Actinomycetes</taxon>
        <taxon>Propionibacteriales</taxon>
        <taxon>Nocardioidaceae</taxon>
        <taxon>Nocardioides</taxon>
    </lineage>
</organism>
<evidence type="ECO:0000256" key="2">
    <source>
        <dbReference type="SAM" id="Phobius"/>
    </source>
</evidence>
<reference evidence="3 4" key="1">
    <citation type="submission" date="2019-01" db="EMBL/GenBank/DDBJ databases">
        <title>Novel species of Nocardioides.</title>
        <authorList>
            <person name="Liu Q."/>
            <person name="X Y.-H."/>
        </authorList>
    </citation>
    <scope>NUCLEOTIDE SEQUENCE [LARGE SCALE GENOMIC DNA]</scope>
    <source>
        <strain evidence="3 4">HLT2-9</strain>
    </source>
</reference>
<dbReference type="EMBL" id="SDWV01000006">
    <property type="protein sequence ID" value="RYC12480.1"/>
    <property type="molecule type" value="Genomic_DNA"/>
</dbReference>
<accession>A0A4Q2T5U5</accession>
<dbReference type="RefSeq" id="WP_129426211.1">
    <property type="nucleotide sequence ID" value="NZ_SDWV01000006.1"/>
</dbReference>
<keyword evidence="2" id="KW-0812">Transmembrane</keyword>
<feature type="transmembrane region" description="Helical" evidence="2">
    <location>
        <begin position="80"/>
        <end position="98"/>
    </location>
</feature>
<feature type="transmembrane region" description="Helical" evidence="2">
    <location>
        <begin position="48"/>
        <end position="68"/>
    </location>
</feature>
<keyword evidence="2" id="KW-1133">Transmembrane helix</keyword>
<evidence type="ECO:0000313" key="4">
    <source>
        <dbReference type="Proteomes" id="UP000291101"/>
    </source>
</evidence>
<feature type="region of interest" description="Disordered" evidence="1">
    <location>
        <begin position="123"/>
        <end position="151"/>
    </location>
</feature>
<comment type="caution">
    <text evidence="3">The sequence shown here is derived from an EMBL/GenBank/DDBJ whole genome shotgun (WGS) entry which is preliminary data.</text>
</comment>
<keyword evidence="4" id="KW-1185">Reference proteome</keyword>
<dbReference type="Proteomes" id="UP000291101">
    <property type="component" value="Unassembled WGS sequence"/>
</dbReference>
<protein>
    <submittedName>
        <fullName evidence="3">Uncharacterized protein</fullName>
    </submittedName>
</protein>
<sequence length="151" mass="16143">MYLVPAFREMDAGMCALVAQVLPVFWLVAVIPARGWTKRPNLPFWDPFFGVAMAPLLAAIEIVVLIGASRDGLSGLLAYWTWWAVVGVIGFVGVNQFLGSLMSPGSDSPDDSVAPRGLAQPSWTVELSSRRPAAATNDPELIGGPTEESEA</sequence>
<feature type="transmembrane region" description="Helical" evidence="2">
    <location>
        <begin position="12"/>
        <end position="36"/>
    </location>
</feature>
<evidence type="ECO:0000313" key="3">
    <source>
        <dbReference type="EMBL" id="RYC12480.1"/>
    </source>
</evidence>
<proteinExistence type="predicted"/>
<evidence type="ECO:0000256" key="1">
    <source>
        <dbReference type="SAM" id="MobiDB-lite"/>
    </source>
</evidence>
<name>A0A4Q2T5U5_9ACTN</name>
<keyword evidence="2" id="KW-0472">Membrane</keyword>